<keyword evidence="2" id="KW-0472">Membrane</keyword>
<evidence type="ECO:0008006" key="4">
    <source>
        <dbReference type="Google" id="ProtNLM"/>
    </source>
</evidence>
<feature type="transmembrane region" description="Helical" evidence="2">
    <location>
        <begin position="88"/>
        <end position="114"/>
    </location>
</feature>
<evidence type="ECO:0000313" key="3">
    <source>
        <dbReference type="EMBL" id="XDV72809.1"/>
    </source>
</evidence>
<reference evidence="3" key="1">
    <citation type="submission" date="2024-07" db="EMBL/GenBank/DDBJ databases">
        <authorList>
            <person name="Li J."/>
            <person name="Wei H."/>
            <person name="Ma J."/>
        </authorList>
    </citation>
    <scope>NUCLEOTIDE SEQUENCE</scope>
    <source>
        <strain evidence="3">AMU7</strain>
    </source>
</reference>
<evidence type="ECO:0000256" key="2">
    <source>
        <dbReference type="SAM" id="Phobius"/>
    </source>
</evidence>
<proteinExistence type="predicted"/>
<accession>A0AB39YSU2</accession>
<organism evidence="3">
    <name type="scientific">Paenarthrobacter sp. AMU7</name>
    <dbReference type="NCBI Taxonomy" id="3162492"/>
    <lineage>
        <taxon>Bacteria</taxon>
        <taxon>Bacillati</taxon>
        <taxon>Actinomycetota</taxon>
        <taxon>Actinomycetes</taxon>
        <taxon>Micrococcales</taxon>
        <taxon>Micrococcaceae</taxon>
        <taxon>Paenarthrobacter</taxon>
    </lineage>
</organism>
<keyword evidence="2" id="KW-1133">Transmembrane helix</keyword>
<gene>
    <name evidence="3" type="ORF">ABQM86_06500</name>
</gene>
<sequence>MGGSRRLENMNPDVGPKPSQQPRSEAEKSALGKTQILFRAFLLTALGAFFVFSLNVNYVWLSAILTLAGMVLGIVVLVRTLKYKHPRLILLGTISGLVVTAVMCLLILTSVLFFNQVSQYQDCSRGALTESAKSQCLTQLENSMPGPLR</sequence>
<dbReference type="AlphaFoldDB" id="A0AB39YSU2"/>
<feature type="transmembrane region" description="Helical" evidence="2">
    <location>
        <begin position="60"/>
        <end position="81"/>
    </location>
</feature>
<protein>
    <recommendedName>
        <fullName evidence="4">DUF4190 domain-containing protein</fullName>
    </recommendedName>
</protein>
<name>A0AB39YSU2_9MICC</name>
<feature type="transmembrane region" description="Helical" evidence="2">
    <location>
        <begin position="36"/>
        <end position="54"/>
    </location>
</feature>
<feature type="region of interest" description="Disordered" evidence="1">
    <location>
        <begin position="1"/>
        <end position="25"/>
    </location>
</feature>
<dbReference type="RefSeq" id="WP_369746220.1">
    <property type="nucleotide sequence ID" value="NZ_CP165735.1"/>
</dbReference>
<evidence type="ECO:0000256" key="1">
    <source>
        <dbReference type="SAM" id="MobiDB-lite"/>
    </source>
</evidence>
<dbReference type="EMBL" id="CP165735">
    <property type="protein sequence ID" value="XDV72809.1"/>
    <property type="molecule type" value="Genomic_DNA"/>
</dbReference>
<keyword evidence="2" id="KW-0812">Transmembrane</keyword>